<organism evidence="8">
    <name type="scientific">marine metagenome</name>
    <dbReference type="NCBI Taxonomy" id="408172"/>
    <lineage>
        <taxon>unclassified sequences</taxon>
        <taxon>metagenomes</taxon>
        <taxon>ecological metagenomes</taxon>
    </lineage>
</organism>
<evidence type="ECO:0000256" key="1">
    <source>
        <dbReference type="ARBA" id="ARBA00001947"/>
    </source>
</evidence>
<keyword evidence="2" id="KW-0479">Metal-binding</keyword>
<feature type="domain" description="Alcohol dehydrogenase-like N-terminal" evidence="7">
    <location>
        <begin position="1"/>
        <end position="100"/>
    </location>
</feature>
<evidence type="ECO:0000256" key="5">
    <source>
        <dbReference type="ARBA" id="ARBA00023027"/>
    </source>
</evidence>
<evidence type="ECO:0000259" key="6">
    <source>
        <dbReference type="Pfam" id="PF00107"/>
    </source>
</evidence>
<dbReference type="InterPro" id="IPR002328">
    <property type="entry name" value="ADH_Zn_CS"/>
</dbReference>
<dbReference type="AlphaFoldDB" id="A0A382Z7T3"/>
<dbReference type="Gene3D" id="3.40.50.720">
    <property type="entry name" value="NAD(P)-binding Rossmann-like Domain"/>
    <property type="match status" value="1"/>
</dbReference>
<feature type="non-terminal residue" evidence="8">
    <location>
        <position position="1"/>
    </location>
</feature>
<dbReference type="InterPro" id="IPR013154">
    <property type="entry name" value="ADH-like_N"/>
</dbReference>
<dbReference type="Pfam" id="PF00107">
    <property type="entry name" value="ADH_zinc_N"/>
    <property type="match status" value="1"/>
</dbReference>
<evidence type="ECO:0000256" key="4">
    <source>
        <dbReference type="ARBA" id="ARBA00023002"/>
    </source>
</evidence>
<sequence>VPMVPGHEAAGVEEEVGKNVTQCKAGDHVVMSFVPICGECEYCTTGRSNICITAFRARATGALINGERRLSLGGRPLHHTNGVSCYAEYMVACEDSVIVIDKDVPMVDAALFGCAVVTGVGAIINTAKIRPGATIGVVGLGGVGLCALLGGIVAGAGRIIAIDVADDKLGLARQLGATDTFNATDPDCVDKVVDATKGGVEYAFEVAGVVAAMQTAYAITRRGGMTVTSGLSQQEHTFKIPHAQLVVDERTIKGSYMGS</sequence>
<evidence type="ECO:0000259" key="7">
    <source>
        <dbReference type="Pfam" id="PF08240"/>
    </source>
</evidence>
<dbReference type="GO" id="GO:0051903">
    <property type="term" value="F:S-(hydroxymethyl)glutathione dehydrogenase [NAD(P)+] activity"/>
    <property type="evidence" value="ECO:0007669"/>
    <property type="project" value="TreeGrafter"/>
</dbReference>
<feature type="domain" description="Alcohol dehydrogenase-like C-terminal" evidence="6">
    <location>
        <begin position="142"/>
        <end position="259"/>
    </location>
</feature>
<keyword evidence="3" id="KW-0862">Zinc</keyword>
<accession>A0A382Z7T3</accession>
<protein>
    <recommendedName>
        <fullName evidence="9">Alcohol dehydrogenase</fullName>
    </recommendedName>
</protein>
<evidence type="ECO:0000256" key="3">
    <source>
        <dbReference type="ARBA" id="ARBA00022833"/>
    </source>
</evidence>
<dbReference type="GO" id="GO:0008270">
    <property type="term" value="F:zinc ion binding"/>
    <property type="evidence" value="ECO:0007669"/>
    <property type="project" value="InterPro"/>
</dbReference>
<feature type="non-terminal residue" evidence="8">
    <location>
        <position position="259"/>
    </location>
</feature>
<name>A0A382Z7T3_9ZZZZ</name>
<keyword evidence="4" id="KW-0560">Oxidoreductase</keyword>
<dbReference type="PANTHER" id="PTHR43880">
    <property type="entry name" value="ALCOHOL DEHYDROGENASE"/>
    <property type="match status" value="1"/>
</dbReference>
<dbReference type="SUPFAM" id="SSF51735">
    <property type="entry name" value="NAD(P)-binding Rossmann-fold domains"/>
    <property type="match status" value="1"/>
</dbReference>
<dbReference type="Pfam" id="PF08240">
    <property type="entry name" value="ADH_N"/>
    <property type="match status" value="1"/>
</dbReference>
<keyword evidence="5" id="KW-0520">NAD</keyword>
<evidence type="ECO:0000313" key="8">
    <source>
        <dbReference type="EMBL" id="SVD91259.1"/>
    </source>
</evidence>
<gene>
    <name evidence="8" type="ORF">METZ01_LOCUS444113</name>
</gene>
<dbReference type="GO" id="GO:0046294">
    <property type="term" value="P:formaldehyde catabolic process"/>
    <property type="evidence" value="ECO:0007669"/>
    <property type="project" value="TreeGrafter"/>
</dbReference>
<dbReference type="InterPro" id="IPR013149">
    <property type="entry name" value="ADH-like_C"/>
</dbReference>
<dbReference type="GO" id="GO:0005829">
    <property type="term" value="C:cytosol"/>
    <property type="evidence" value="ECO:0007669"/>
    <property type="project" value="TreeGrafter"/>
</dbReference>
<dbReference type="Gene3D" id="3.90.180.10">
    <property type="entry name" value="Medium-chain alcohol dehydrogenases, catalytic domain"/>
    <property type="match status" value="1"/>
</dbReference>
<dbReference type="PROSITE" id="PS00059">
    <property type="entry name" value="ADH_ZINC"/>
    <property type="match status" value="1"/>
</dbReference>
<dbReference type="InterPro" id="IPR036291">
    <property type="entry name" value="NAD(P)-bd_dom_sf"/>
</dbReference>
<comment type="cofactor">
    <cofactor evidence="1">
        <name>Zn(2+)</name>
        <dbReference type="ChEBI" id="CHEBI:29105"/>
    </cofactor>
</comment>
<dbReference type="EMBL" id="UINC01181528">
    <property type="protein sequence ID" value="SVD91259.1"/>
    <property type="molecule type" value="Genomic_DNA"/>
</dbReference>
<dbReference type="FunFam" id="3.40.50.720:FF:000003">
    <property type="entry name" value="S-(hydroxymethyl)glutathione dehydrogenase"/>
    <property type="match status" value="1"/>
</dbReference>
<dbReference type="SUPFAM" id="SSF50129">
    <property type="entry name" value="GroES-like"/>
    <property type="match status" value="1"/>
</dbReference>
<reference evidence="8" key="1">
    <citation type="submission" date="2018-05" db="EMBL/GenBank/DDBJ databases">
        <authorList>
            <person name="Lanie J.A."/>
            <person name="Ng W.-L."/>
            <person name="Kazmierczak K.M."/>
            <person name="Andrzejewski T.M."/>
            <person name="Davidsen T.M."/>
            <person name="Wayne K.J."/>
            <person name="Tettelin H."/>
            <person name="Glass J.I."/>
            <person name="Rusch D."/>
            <person name="Podicherti R."/>
            <person name="Tsui H.-C.T."/>
            <person name="Winkler M.E."/>
        </authorList>
    </citation>
    <scope>NUCLEOTIDE SEQUENCE</scope>
</reference>
<evidence type="ECO:0000256" key="2">
    <source>
        <dbReference type="ARBA" id="ARBA00022723"/>
    </source>
</evidence>
<dbReference type="PANTHER" id="PTHR43880:SF12">
    <property type="entry name" value="ALCOHOL DEHYDROGENASE CLASS-3"/>
    <property type="match status" value="1"/>
</dbReference>
<dbReference type="InterPro" id="IPR011032">
    <property type="entry name" value="GroES-like_sf"/>
</dbReference>
<evidence type="ECO:0008006" key="9">
    <source>
        <dbReference type="Google" id="ProtNLM"/>
    </source>
</evidence>
<proteinExistence type="predicted"/>